<keyword evidence="2" id="KW-1185">Reference proteome</keyword>
<sequence length="198" mass="22700">MPVLAHTSVRPVSQSSHRCGLPAHTSMRLVSQPSPTRTFCLMPYPAHRRWRILVATPSLTAVRIGFVDRRIARGLPPPPPMSRREVGSKLSLPIVAVWTWALASIVGAWSSGLYYLLKHEELASPLWINHRRQVSTCHFRLQRIHSHFDTLPRVRKTNLCPVLSLWSMLRLVVQTKGGQNYDCRHRHRHWSLIEGTFV</sequence>
<dbReference type="EMBL" id="KL142396">
    <property type="protein sequence ID" value="KDR70551.1"/>
    <property type="molecule type" value="Genomic_DNA"/>
</dbReference>
<dbReference type="Proteomes" id="UP000027222">
    <property type="component" value="Unassembled WGS sequence"/>
</dbReference>
<gene>
    <name evidence="1" type="ORF">GALMADRAFT_878042</name>
</gene>
<evidence type="ECO:0000313" key="1">
    <source>
        <dbReference type="EMBL" id="KDR70551.1"/>
    </source>
</evidence>
<proteinExistence type="predicted"/>
<dbReference type="HOGENOM" id="CLU_1378218_0_0_1"/>
<reference evidence="2" key="1">
    <citation type="journal article" date="2014" name="Proc. Natl. Acad. Sci. U.S.A.">
        <title>Extensive sampling of basidiomycete genomes demonstrates inadequacy of the white-rot/brown-rot paradigm for wood decay fungi.</title>
        <authorList>
            <person name="Riley R."/>
            <person name="Salamov A.A."/>
            <person name="Brown D.W."/>
            <person name="Nagy L.G."/>
            <person name="Floudas D."/>
            <person name="Held B.W."/>
            <person name="Levasseur A."/>
            <person name="Lombard V."/>
            <person name="Morin E."/>
            <person name="Otillar R."/>
            <person name="Lindquist E.A."/>
            <person name="Sun H."/>
            <person name="LaButti K.M."/>
            <person name="Schmutz J."/>
            <person name="Jabbour D."/>
            <person name="Luo H."/>
            <person name="Baker S.E."/>
            <person name="Pisabarro A.G."/>
            <person name="Walton J.D."/>
            <person name="Blanchette R.A."/>
            <person name="Henrissat B."/>
            <person name="Martin F."/>
            <person name="Cullen D."/>
            <person name="Hibbett D.S."/>
            <person name="Grigoriev I.V."/>
        </authorList>
    </citation>
    <scope>NUCLEOTIDE SEQUENCE [LARGE SCALE GENOMIC DNA]</scope>
    <source>
        <strain evidence="2">CBS 339.88</strain>
    </source>
</reference>
<name>A0A067SI33_GALM3</name>
<organism evidence="1 2">
    <name type="scientific">Galerina marginata (strain CBS 339.88)</name>
    <dbReference type="NCBI Taxonomy" id="685588"/>
    <lineage>
        <taxon>Eukaryota</taxon>
        <taxon>Fungi</taxon>
        <taxon>Dikarya</taxon>
        <taxon>Basidiomycota</taxon>
        <taxon>Agaricomycotina</taxon>
        <taxon>Agaricomycetes</taxon>
        <taxon>Agaricomycetidae</taxon>
        <taxon>Agaricales</taxon>
        <taxon>Agaricineae</taxon>
        <taxon>Strophariaceae</taxon>
        <taxon>Galerina</taxon>
    </lineage>
</organism>
<evidence type="ECO:0000313" key="2">
    <source>
        <dbReference type="Proteomes" id="UP000027222"/>
    </source>
</evidence>
<protein>
    <submittedName>
        <fullName evidence="1">Uncharacterized protein</fullName>
    </submittedName>
</protein>
<accession>A0A067SI33</accession>
<dbReference type="AlphaFoldDB" id="A0A067SI33"/>